<reference evidence="15 16" key="1">
    <citation type="journal article" date="2019" name="Sci. Rep.">
        <title>Orb-weaving spider Araneus ventricosus genome elucidates the spidroin gene catalogue.</title>
        <authorList>
            <person name="Kono N."/>
            <person name="Nakamura H."/>
            <person name="Ohtoshi R."/>
            <person name="Moran D.A.P."/>
            <person name="Shinohara A."/>
            <person name="Yoshida Y."/>
            <person name="Fujiwara M."/>
            <person name="Mori M."/>
            <person name="Tomita M."/>
            <person name="Arakawa K."/>
        </authorList>
    </citation>
    <scope>NUCLEOTIDE SEQUENCE [LARGE SCALE GENOMIC DNA]</scope>
</reference>
<keyword evidence="8" id="KW-0833">Ubl conjugation pathway</keyword>
<evidence type="ECO:0000313" key="15">
    <source>
        <dbReference type="EMBL" id="GBM19368.1"/>
    </source>
</evidence>
<name>A0A4Y2DU58_ARAVE</name>
<feature type="region of interest" description="Disordered" evidence="13">
    <location>
        <begin position="16"/>
        <end position="73"/>
    </location>
</feature>
<dbReference type="Pfam" id="PF13639">
    <property type="entry name" value="zf-RING_2"/>
    <property type="match status" value="1"/>
</dbReference>
<dbReference type="Proteomes" id="UP000499080">
    <property type="component" value="Unassembled WGS sequence"/>
</dbReference>
<comment type="catalytic activity">
    <reaction evidence="1">
        <text>S-ubiquitinyl-[E2 ubiquitin-conjugating enzyme]-L-cysteine + [acceptor protein]-L-lysine = [E2 ubiquitin-conjugating enzyme]-L-cysteine + N(6)-ubiquitinyl-[acceptor protein]-L-lysine.</text>
        <dbReference type="EC" id="2.3.2.27"/>
    </reaction>
</comment>
<dbReference type="PROSITE" id="PS50089">
    <property type="entry name" value="ZF_RING_2"/>
    <property type="match status" value="1"/>
</dbReference>
<dbReference type="OrthoDB" id="6651957at2759"/>
<feature type="compositionally biased region" description="Basic residues" evidence="13">
    <location>
        <begin position="36"/>
        <end position="45"/>
    </location>
</feature>
<dbReference type="GO" id="GO:0061630">
    <property type="term" value="F:ubiquitin protein ligase activity"/>
    <property type="evidence" value="ECO:0007669"/>
    <property type="project" value="UniProtKB-EC"/>
</dbReference>
<evidence type="ECO:0000256" key="13">
    <source>
        <dbReference type="SAM" id="MobiDB-lite"/>
    </source>
</evidence>
<dbReference type="PANTHER" id="PTHR45977:SF4">
    <property type="entry name" value="RING-TYPE DOMAIN-CONTAINING PROTEIN"/>
    <property type="match status" value="1"/>
</dbReference>
<evidence type="ECO:0000256" key="1">
    <source>
        <dbReference type="ARBA" id="ARBA00000900"/>
    </source>
</evidence>
<evidence type="ECO:0000256" key="4">
    <source>
        <dbReference type="ARBA" id="ARBA00022679"/>
    </source>
</evidence>
<evidence type="ECO:0000256" key="10">
    <source>
        <dbReference type="ARBA" id="ARBA00022989"/>
    </source>
</evidence>
<evidence type="ECO:0000256" key="5">
    <source>
        <dbReference type="ARBA" id="ARBA00022692"/>
    </source>
</evidence>
<keyword evidence="4" id="KW-0808">Transferase</keyword>
<feature type="region of interest" description="Disordered" evidence="13">
    <location>
        <begin position="154"/>
        <end position="174"/>
    </location>
</feature>
<proteinExistence type="predicted"/>
<evidence type="ECO:0000256" key="8">
    <source>
        <dbReference type="ARBA" id="ARBA00022786"/>
    </source>
</evidence>
<dbReference type="Gene3D" id="3.30.40.10">
    <property type="entry name" value="Zinc/RING finger domain, C3HC4 (zinc finger)"/>
    <property type="match status" value="1"/>
</dbReference>
<protein>
    <recommendedName>
        <fullName evidence="3">RING-type E3 ubiquitin transferase</fullName>
        <ecNumber evidence="3">2.3.2.27</ecNumber>
    </recommendedName>
</protein>
<dbReference type="EC" id="2.3.2.27" evidence="3"/>
<dbReference type="InterPro" id="IPR001841">
    <property type="entry name" value="Znf_RING"/>
</dbReference>
<evidence type="ECO:0000256" key="9">
    <source>
        <dbReference type="ARBA" id="ARBA00022833"/>
    </source>
</evidence>
<dbReference type="SUPFAM" id="SSF57850">
    <property type="entry name" value="RING/U-box"/>
    <property type="match status" value="1"/>
</dbReference>
<dbReference type="PANTHER" id="PTHR45977">
    <property type="entry name" value="TARGET OF ERK KINASE MPK-1"/>
    <property type="match status" value="1"/>
</dbReference>
<dbReference type="SMART" id="SM00184">
    <property type="entry name" value="RING"/>
    <property type="match status" value="1"/>
</dbReference>
<dbReference type="InterPro" id="IPR013083">
    <property type="entry name" value="Znf_RING/FYVE/PHD"/>
</dbReference>
<dbReference type="EMBL" id="BGPR01243920">
    <property type="protein sequence ID" value="GBM19368.1"/>
    <property type="molecule type" value="Genomic_DNA"/>
</dbReference>
<comment type="caution">
    <text evidence="15">The sequence shown here is derived from an EMBL/GenBank/DDBJ whole genome shotgun (WGS) entry which is preliminary data.</text>
</comment>
<gene>
    <name evidence="15" type="ORF">AVEN_182279_1</name>
</gene>
<dbReference type="AlphaFoldDB" id="A0A4Y2DU58"/>
<dbReference type="GO" id="GO:0016020">
    <property type="term" value="C:membrane"/>
    <property type="evidence" value="ECO:0007669"/>
    <property type="project" value="UniProtKB-SubCell"/>
</dbReference>
<evidence type="ECO:0000256" key="11">
    <source>
        <dbReference type="ARBA" id="ARBA00023136"/>
    </source>
</evidence>
<keyword evidence="9" id="KW-0862">Zinc</keyword>
<feature type="compositionally biased region" description="Low complexity" evidence="13">
    <location>
        <begin position="55"/>
        <end position="67"/>
    </location>
</feature>
<keyword evidence="16" id="KW-1185">Reference proteome</keyword>
<accession>A0A4Y2DU58</accession>
<evidence type="ECO:0000256" key="6">
    <source>
        <dbReference type="ARBA" id="ARBA00022723"/>
    </source>
</evidence>
<evidence type="ECO:0000256" key="3">
    <source>
        <dbReference type="ARBA" id="ARBA00012483"/>
    </source>
</evidence>
<sequence>MNGQEEAMPAIAQELVTRGVSAQPSLTTEAVPDTQRKRKRRKRSLRYSYARNTRKAAAPAVAKDPVTSGVSAESSLTIEAIPDTQRNRPLSRSLPINREEADQETINSIRDLFASISTVPETQRNRLSSVMNGQEEAMPVIAEDLVTRGVSAQPSLTTGAVPDMQRKRKRRKRSLRYSYTRNTKKAASLAIAEDPVTRGVSTESSLTIEAIPDTQRSRPLSRIFPINREEADQETINSIRDLFASISTVPETRRNRLSSVMNGQEEAMPVIAEELVTRGVCAQPSLTTGAVPDTQRKRKRRKRSLRYSYVRNTRKAAPPAVAQDQVTTAEDTPGAHECAICLDTTDYTQMKTLPCGHVFHEICVDTWLIESARCPVCREATRSSPHVWLPSRIQSPTQELFITWEYY</sequence>
<feature type="domain" description="RING-type" evidence="14">
    <location>
        <begin position="338"/>
        <end position="378"/>
    </location>
</feature>
<organism evidence="15 16">
    <name type="scientific">Araneus ventricosus</name>
    <name type="common">Orbweaver spider</name>
    <name type="synonym">Epeira ventricosa</name>
    <dbReference type="NCBI Taxonomy" id="182803"/>
    <lineage>
        <taxon>Eukaryota</taxon>
        <taxon>Metazoa</taxon>
        <taxon>Ecdysozoa</taxon>
        <taxon>Arthropoda</taxon>
        <taxon>Chelicerata</taxon>
        <taxon>Arachnida</taxon>
        <taxon>Araneae</taxon>
        <taxon>Araneomorphae</taxon>
        <taxon>Entelegynae</taxon>
        <taxon>Araneoidea</taxon>
        <taxon>Araneidae</taxon>
        <taxon>Araneus</taxon>
    </lineage>
</organism>
<evidence type="ECO:0000256" key="7">
    <source>
        <dbReference type="ARBA" id="ARBA00022771"/>
    </source>
</evidence>
<evidence type="ECO:0000256" key="2">
    <source>
        <dbReference type="ARBA" id="ARBA00004141"/>
    </source>
</evidence>
<dbReference type="GO" id="GO:0016567">
    <property type="term" value="P:protein ubiquitination"/>
    <property type="evidence" value="ECO:0007669"/>
    <property type="project" value="TreeGrafter"/>
</dbReference>
<keyword evidence="7 12" id="KW-0863">Zinc-finger</keyword>
<keyword evidence="10" id="KW-1133">Transmembrane helix</keyword>
<keyword evidence="6" id="KW-0479">Metal-binding</keyword>
<evidence type="ECO:0000256" key="12">
    <source>
        <dbReference type="PROSITE-ProRule" id="PRU00175"/>
    </source>
</evidence>
<dbReference type="GO" id="GO:0006511">
    <property type="term" value="P:ubiquitin-dependent protein catabolic process"/>
    <property type="evidence" value="ECO:0007669"/>
    <property type="project" value="TreeGrafter"/>
</dbReference>
<keyword evidence="11" id="KW-0472">Membrane</keyword>
<comment type="subcellular location">
    <subcellularLocation>
        <location evidence="2">Membrane</location>
        <topology evidence="2">Multi-pass membrane protein</topology>
    </subcellularLocation>
</comment>
<evidence type="ECO:0000259" key="14">
    <source>
        <dbReference type="PROSITE" id="PS50089"/>
    </source>
</evidence>
<dbReference type="GO" id="GO:0008270">
    <property type="term" value="F:zinc ion binding"/>
    <property type="evidence" value="ECO:0007669"/>
    <property type="project" value="UniProtKB-KW"/>
</dbReference>
<keyword evidence="5" id="KW-0812">Transmembrane</keyword>
<evidence type="ECO:0000313" key="16">
    <source>
        <dbReference type="Proteomes" id="UP000499080"/>
    </source>
</evidence>